<dbReference type="EMBL" id="QAYG01000001">
    <property type="protein sequence ID" value="PTW62278.1"/>
    <property type="molecule type" value="Genomic_DNA"/>
</dbReference>
<accession>A0A2T5VEV8</accession>
<gene>
    <name evidence="1" type="ORF">C8N35_101318</name>
</gene>
<dbReference type="RefSeq" id="WP_107987870.1">
    <property type="nucleotide sequence ID" value="NZ_QAYG01000001.1"/>
</dbReference>
<dbReference type="Pfam" id="PF19596">
    <property type="entry name" value="DUF6101"/>
    <property type="match status" value="1"/>
</dbReference>
<evidence type="ECO:0000313" key="1">
    <source>
        <dbReference type="EMBL" id="PTW62278.1"/>
    </source>
</evidence>
<organism evidence="1 2">
    <name type="scientific">Breoghania corrubedonensis</name>
    <dbReference type="NCBI Taxonomy" id="665038"/>
    <lineage>
        <taxon>Bacteria</taxon>
        <taxon>Pseudomonadati</taxon>
        <taxon>Pseudomonadota</taxon>
        <taxon>Alphaproteobacteria</taxon>
        <taxon>Hyphomicrobiales</taxon>
        <taxon>Stappiaceae</taxon>
        <taxon>Breoghania</taxon>
    </lineage>
</organism>
<dbReference type="Proteomes" id="UP000244081">
    <property type="component" value="Unassembled WGS sequence"/>
</dbReference>
<keyword evidence="2" id="KW-1185">Reference proteome</keyword>
<reference evidence="1 2" key="1">
    <citation type="submission" date="2018-04" db="EMBL/GenBank/DDBJ databases">
        <title>Genomic Encyclopedia of Archaeal and Bacterial Type Strains, Phase II (KMG-II): from individual species to whole genera.</title>
        <authorList>
            <person name="Goeker M."/>
        </authorList>
    </citation>
    <scope>NUCLEOTIDE SEQUENCE [LARGE SCALE GENOMIC DNA]</scope>
    <source>
        <strain evidence="1 2">DSM 23382</strain>
    </source>
</reference>
<comment type="caution">
    <text evidence="1">The sequence shown here is derived from an EMBL/GenBank/DDBJ whole genome shotgun (WGS) entry which is preliminary data.</text>
</comment>
<name>A0A2T5VEV8_9HYPH</name>
<proteinExistence type="predicted"/>
<dbReference type="InterPro" id="IPR046083">
    <property type="entry name" value="DUF6101"/>
</dbReference>
<dbReference type="AlphaFoldDB" id="A0A2T5VEV8"/>
<sequence>MRRQTATCGIAPAEQETCARLDPLALPSTFTVGLAESEGGLAGADIHLERNTVIVTRRHNGRRNQIFLKLRDFRGVAARVRPSQTAGAIDVTLELMHAEPSLSLVLMEASDLDDVVADWQAWARRLALPLLMIEPDGSLHEVAGSPDRISVGRPGPRRRSSVLRGRRPRFLVRRKPGIAGMMPVHADEREIIARR</sequence>
<dbReference type="OrthoDB" id="8449893at2"/>
<evidence type="ECO:0000313" key="2">
    <source>
        <dbReference type="Proteomes" id="UP000244081"/>
    </source>
</evidence>
<protein>
    <submittedName>
        <fullName evidence="1">Uncharacterized protein</fullName>
    </submittedName>
</protein>